<dbReference type="EMBL" id="CAKKNE010000001">
    <property type="protein sequence ID" value="CAH0366200.1"/>
    <property type="molecule type" value="Genomic_DNA"/>
</dbReference>
<protein>
    <recommendedName>
        <fullName evidence="4">EF-hand domain-containing protein</fullName>
    </recommendedName>
</protein>
<evidence type="ECO:0000259" key="4">
    <source>
        <dbReference type="PROSITE" id="PS50222"/>
    </source>
</evidence>
<feature type="domain" description="EF-hand" evidence="4">
    <location>
        <begin position="389"/>
        <end position="424"/>
    </location>
</feature>
<feature type="coiled-coil region" evidence="2">
    <location>
        <begin position="651"/>
        <end position="709"/>
    </location>
</feature>
<name>A0A7S3ZLD2_9STRA</name>
<feature type="coiled-coil region" evidence="2">
    <location>
        <begin position="174"/>
        <end position="257"/>
    </location>
</feature>
<organism evidence="5">
    <name type="scientific">Pelagomonas calceolata</name>
    <dbReference type="NCBI Taxonomy" id="35677"/>
    <lineage>
        <taxon>Eukaryota</taxon>
        <taxon>Sar</taxon>
        <taxon>Stramenopiles</taxon>
        <taxon>Ochrophyta</taxon>
        <taxon>Pelagophyceae</taxon>
        <taxon>Pelagomonadales</taxon>
        <taxon>Pelagomonadaceae</taxon>
        <taxon>Pelagomonas</taxon>
    </lineage>
</organism>
<feature type="compositionally biased region" description="Basic and acidic residues" evidence="3">
    <location>
        <begin position="848"/>
        <end position="874"/>
    </location>
</feature>
<dbReference type="Proteomes" id="UP000789595">
    <property type="component" value="Unassembled WGS sequence"/>
</dbReference>
<feature type="region of interest" description="Disordered" evidence="3">
    <location>
        <begin position="714"/>
        <end position="833"/>
    </location>
</feature>
<dbReference type="PROSITE" id="PS00018">
    <property type="entry name" value="EF_HAND_1"/>
    <property type="match status" value="1"/>
</dbReference>
<feature type="domain" description="EF-hand" evidence="4">
    <location>
        <begin position="441"/>
        <end position="476"/>
    </location>
</feature>
<keyword evidence="7" id="KW-1185">Reference proteome</keyword>
<dbReference type="AlphaFoldDB" id="A0A7S3ZLD2"/>
<gene>
    <name evidence="5" type="ORF">PCAL00307_LOCUS2104</name>
    <name evidence="6" type="ORF">PECAL_1P26770</name>
</gene>
<dbReference type="OrthoDB" id="191686at2759"/>
<dbReference type="InterPro" id="IPR011992">
    <property type="entry name" value="EF-hand-dom_pair"/>
</dbReference>
<evidence type="ECO:0000256" key="2">
    <source>
        <dbReference type="SAM" id="Coils"/>
    </source>
</evidence>
<feature type="compositionally biased region" description="Pro residues" evidence="3">
    <location>
        <begin position="774"/>
        <end position="786"/>
    </location>
</feature>
<dbReference type="EMBL" id="HBIW01002493">
    <property type="protein sequence ID" value="CAE0686670.1"/>
    <property type="molecule type" value="Transcribed_RNA"/>
</dbReference>
<accession>A0A7S3ZLD2</accession>
<feature type="compositionally biased region" description="Basic and acidic residues" evidence="3">
    <location>
        <begin position="805"/>
        <end position="815"/>
    </location>
</feature>
<proteinExistence type="predicted"/>
<evidence type="ECO:0000256" key="3">
    <source>
        <dbReference type="SAM" id="MobiDB-lite"/>
    </source>
</evidence>
<feature type="coiled-coil region" evidence="2">
    <location>
        <begin position="555"/>
        <end position="610"/>
    </location>
</feature>
<sequence length="888" mass="99566">MATTPNKKPPALPLTSQSPGDYLLQEEALPTPPRLSQMLEDLESQAASELESYGDATFGNEWTGRGDTPRKEKAVQEEARDDVTWDPQHTKRPQGRVTPREDVRVEALERGCVKLRRDVRTVWILERNFEERMSRRVDGWAQDIRDMRDGVVTEIQDNQRRVVKEAMAEEAQRLDGALSRVSECEAENQRLRDRCASLEARIADLSDAERRLDALEARCASNENNHASLTQSVDARFADQQASLDKHRERIKDLSTKARTDAGRLSTVEAKAGPAHEALVLIQDRMAAMALCDDASSVAAKRPSDARDMASQFLQDPELLREGDQGYGLLLRLSRPGAGSGEHLGKRRGVNLDAAVLAEQRRKSLEERRLNPEAPASAPTVTGDATLYALGEHLRIIFDRVDINGDGEISLVEAVKALRSDDEFAEMMGFDEATKIKSSDGTKDRLSYALSEMDSDGDKTISWDEFRCSILGLRNEAEPVLLIEDDELGGELDEDIGEAHVDSLIPSVVGDAILATYRRLDGLERSKADEEYCKALESDIGRSNTKTDTVEKKLLEKLQIEKKSTAESLEKTKSSIDGLHEANGNTLLRVDEMKKMQQELSDALSKMDNDALSAVRDFLAPTIEKVKDTAAALEKFSFTTEFKLTELHEKKESKKRVEKKAEIEVVDLKAEQKDLEATTSLVNVINQTLAEALKRLARAEDQIKPLKKATASLNTAVRDLRRHANPMAPKVKEEPTMEDMHSQRGSRESRSSQDSRPQRSPRSLDPMPDRPKSPSFPPFPRSPRPRSPVHDNLMLHNMRMSWSRDGQRRDGSPDHSRRRVGFENDVPFVEDDPPRRVIPRRVKAPLGDIRRPESPWVDMAEKKRDERLARDYPRSRTPSAPAGNTGGL</sequence>
<dbReference type="GO" id="GO:0005509">
    <property type="term" value="F:calcium ion binding"/>
    <property type="evidence" value="ECO:0007669"/>
    <property type="project" value="InterPro"/>
</dbReference>
<dbReference type="SUPFAM" id="SSF47473">
    <property type="entry name" value="EF-hand"/>
    <property type="match status" value="1"/>
</dbReference>
<keyword evidence="1" id="KW-0106">Calcium</keyword>
<dbReference type="PANTHER" id="PTHR18937">
    <property type="entry name" value="STRUCTURAL MAINTENANCE OF CHROMOSOMES SMC FAMILY MEMBER"/>
    <property type="match status" value="1"/>
</dbReference>
<dbReference type="Gene3D" id="1.10.238.10">
    <property type="entry name" value="EF-hand"/>
    <property type="match status" value="1"/>
</dbReference>
<feature type="region of interest" description="Disordered" evidence="3">
    <location>
        <begin position="1"/>
        <end position="99"/>
    </location>
</feature>
<dbReference type="PROSITE" id="PS50222">
    <property type="entry name" value="EF_HAND_2"/>
    <property type="match status" value="2"/>
</dbReference>
<reference evidence="5" key="1">
    <citation type="submission" date="2021-01" db="EMBL/GenBank/DDBJ databases">
        <authorList>
            <person name="Corre E."/>
            <person name="Pelletier E."/>
            <person name="Niang G."/>
            <person name="Scheremetjew M."/>
            <person name="Finn R."/>
            <person name="Kale V."/>
            <person name="Holt S."/>
            <person name="Cochrane G."/>
            <person name="Meng A."/>
            <person name="Brown T."/>
            <person name="Cohen L."/>
        </authorList>
    </citation>
    <scope>NUCLEOTIDE SEQUENCE</scope>
    <source>
        <strain evidence="5">CCMP1756</strain>
    </source>
</reference>
<dbReference type="InterPro" id="IPR018247">
    <property type="entry name" value="EF_Hand_1_Ca_BS"/>
</dbReference>
<feature type="compositionally biased region" description="Basic and acidic residues" evidence="3">
    <location>
        <begin position="730"/>
        <end position="757"/>
    </location>
</feature>
<evidence type="ECO:0000256" key="1">
    <source>
        <dbReference type="ARBA" id="ARBA00022837"/>
    </source>
</evidence>
<evidence type="ECO:0000313" key="5">
    <source>
        <dbReference type="EMBL" id="CAE0686670.1"/>
    </source>
</evidence>
<feature type="compositionally biased region" description="Basic and acidic residues" evidence="3">
    <location>
        <begin position="67"/>
        <end position="83"/>
    </location>
</feature>
<reference evidence="6" key="2">
    <citation type="submission" date="2021-11" db="EMBL/GenBank/DDBJ databases">
        <authorList>
            <consortium name="Genoscope - CEA"/>
            <person name="William W."/>
        </authorList>
    </citation>
    <scope>NUCLEOTIDE SEQUENCE</scope>
</reference>
<evidence type="ECO:0000313" key="6">
    <source>
        <dbReference type="EMBL" id="CAH0366200.1"/>
    </source>
</evidence>
<keyword evidence="2" id="KW-0175">Coiled coil</keyword>
<dbReference type="InterPro" id="IPR002048">
    <property type="entry name" value="EF_hand_dom"/>
</dbReference>
<feature type="region of interest" description="Disordered" evidence="3">
    <location>
        <begin position="848"/>
        <end position="888"/>
    </location>
</feature>
<evidence type="ECO:0000313" key="7">
    <source>
        <dbReference type="Proteomes" id="UP000789595"/>
    </source>
</evidence>